<dbReference type="GO" id="GO:0008168">
    <property type="term" value="F:methyltransferase activity"/>
    <property type="evidence" value="ECO:0007669"/>
    <property type="project" value="UniProtKB-KW"/>
</dbReference>
<dbReference type="STRING" id="655863.F0XAX8"/>
<keyword evidence="1" id="KW-0489">Methyltransferase</keyword>
<dbReference type="InParanoid" id="F0XAX8"/>
<dbReference type="OrthoDB" id="2013972at2759"/>
<dbReference type="RefSeq" id="XP_014174613.1">
    <property type="nucleotide sequence ID" value="XM_014319138.1"/>
</dbReference>
<dbReference type="AlphaFoldDB" id="F0XAX8"/>
<dbReference type="HOGENOM" id="CLU_1396465_0_0_1"/>
<sequence length="195" mass="21279">MPETLASAAEADSGADLLDALSESHMQADPNDDEEESRMDLVHQIYRLLLGGNLRFAPLGNNVHSVLDFSTGTGIWVLSFAETPPNCVFEVGDFESEWTYGQILTSSSAAFKHLNSGGYIEMQAAFPQFSSDDNTAKEAVNAHKWMRLMCESAASYGNPWDLSGRWKEKMAASVFVGVQQTILKASSCSPFLCVP</sequence>
<keyword evidence="1" id="KW-0808">Transferase</keyword>
<dbReference type="SUPFAM" id="SSF53335">
    <property type="entry name" value="S-adenosyl-L-methionine-dependent methyltransferases"/>
    <property type="match status" value="1"/>
</dbReference>
<name>F0XAX8_GROCL</name>
<proteinExistence type="predicted"/>
<dbReference type="InterPro" id="IPR029063">
    <property type="entry name" value="SAM-dependent_MTases_sf"/>
</dbReference>
<dbReference type="GeneID" id="25974681"/>
<reference evidence="1 2" key="1">
    <citation type="journal article" date="2011" name="Proc. Natl. Acad. Sci. U.S.A.">
        <title>Genome and transcriptome analyses of the mountain pine beetle-fungal symbiont Grosmannia clavigera, a lodgepole pine pathogen.</title>
        <authorList>
            <person name="DiGuistini S."/>
            <person name="Wang Y."/>
            <person name="Liao N.Y."/>
            <person name="Taylor G."/>
            <person name="Tanguay P."/>
            <person name="Feau N."/>
            <person name="Henrissat B."/>
            <person name="Chan S.K."/>
            <person name="Hesse-Orce U."/>
            <person name="Alamouti S.M."/>
            <person name="Tsui C.K.M."/>
            <person name="Docking R.T."/>
            <person name="Levasseur A."/>
            <person name="Haridas S."/>
            <person name="Robertson G."/>
            <person name="Birol I."/>
            <person name="Holt R.A."/>
            <person name="Marra M.A."/>
            <person name="Hamelin R.C."/>
            <person name="Hirst M."/>
            <person name="Jones S.J.M."/>
            <person name="Bohlmann J."/>
            <person name="Breuil C."/>
        </authorList>
    </citation>
    <scope>NUCLEOTIDE SEQUENCE [LARGE SCALE GENOMIC DNA]</scope>
    <source>
        <strain evidence="2">kw1407 / UAMH 11150</strain>
    </source>
</reference>
<evidence type="ECO:0000313" key="2">
    <source>
        <dbReference type="Proteomes" id="UP000007796"/>
    </source>
</evidence>
<dbReference type="GO" id="GO:0032259">
    <property type="term" value="P:methylation"/>
    <property type="evidence" value="ECO:0007669"/>
    <property type="project" value="UniProtKB-KW"/>
</dbReference>
<evidence type="ECO:0000313" key="1">
    <source>
        <dbReference type="EMBL" id="EFX05131.1"/>
    </source>
</evidence>
<accession>F0XAX8</accession>
<organism evidence="2">
    <name type="scientific">Grosmannia clavigera (strain kw1407 / UAMH 11150)</name>
    <name type="common">Blue stain fungus</name>
    <name type="synonym">Graphiocladiella clavigera</name>
    <dbReference type="NCBI Taxonomy" id="655863"/>
    <lineage>
        <taxon>Eukaryota</taxon>
        <taxon>Fungi</taxon>
        <taxon>Dikarya</taxon>
        <taxon>Ascomycota</taxon>
        <taxon>Pezizomycotina</taxon>
        <taxon>Sordariomycetes</taxon>
        <taxon>Sordariomycetidae</taxon>
        <taxon>Ophiostomatales</taxon>
        <taxon>Ophiostomataceae</taxon>
        <taxon>Leptographium</taxon>
    </lineage>
</organism>
<keyword evidence="2" id="KW-1185">Reference proteome</keyword>
<dbReference type="EMBL" id="GL629747">
    <property type="protein sequence ID" value="EFX05131.1"/>
    <property type="molecule type" value="Genomic_DNA"/>
</dbReference>
<gene>
    <name evidence="1" type="ORF">CMQ_1767</name>
</gene>
<dbReference type="Proteomes" id="UP000007796">
    <property type="component" value="Unassembled WGS sequence"/>
</dbReference>
<protein>
    <submittedName>
        <fullName evidence="1">Umta methyltransferase family protein</fullName>
    </submittedName>
</protein>